<name>B0DJX5_LACBS</name>
<dbReference type="KEGG" id="lbc:LACBIDRAFT_330017"/>
<dbReference type="Proteomes" id="UP000001194">
    <property type="component" value="Unassembled WGS sequence"/>
</dbReference>
<dbReference type="HOGENOM" id="CLU_597245_0_0_1"/>
<evidence type="ECO:0000313" key="2">
    <source>
        <dbReference type="EMBL" id="EDR05199.1"/>
    </source>
</evidence>
<organism evidence="3">
    <name type="scientific">Laccaria bicolor (strain S238N-H82 / ATCC MYA-4686)</name>
    <name type="common">Bicoloured deceiver</name>
    <name type="synonym">Laccaria laccata var. bicolor</name>
    <dbReference type="NCBI Taxonomy" id="486041"/>
    <lineage>
        <taxon>Eukaryota</taxon>
        <taxon>Fungi</taxon>
        <taxon>Dikarya</taxon>
        <taxon>Basidiomycota</taxon>
        <taxon>Agaricomycotina</taxon>
        <taxon>Agaricomycetes</taxon>
        <taxon>Agaricomycetidae</taxon>
        <taxon>Agaricales</taxon>
        <taxon>Agaricineae</taxon>
        <taxon>Hydnangiaceae</taxon>
        <taxon>Laccaria</taxon>
    </lineage>
</organism>
<proteinExistence type="predicted"/>
<reference evidence="2 3" key="1">
    <citation type="journal article" date="2008" name="Nature">
        <title>The genome of Laccaria bicolor provides insights into mycorrhizal symbiosis.</title>
        <authorList>
            <person name="Martin F."/>
            <person name="Aerts A."/>
            <person name="Ahren D."/>
            <person name="Brun A."/>
            <person name="Danchin E.G.J."/>
            <person name="Duchaussoy F."/>
            <person name="Gibon J."/>
            <person name="Kohler A."/>
            <person name="Lindquist E."/>
            <person name="Pereda V."/>
            <person name="Salamov A."/>
            <person name="Shapiro H.J."/>
            <person name="Wuyts J."/>
            <person name="Blaudez D."/>
            <person name="Buee M."/>
            <person name="Brokstein P."/>
            <person name="Canbaeck B."/>
            <person name="Cohen D."/>
            <person name="Courty P.E."/>
            <person name="Coutinho P.M."/>
            <person name="Delaruelle C."/>
            <person name="Detter J.C."/>
            <person name="Deveau A."/>
            <person name="DiFazio S."/>
            <person name="Duplessis S."/>
            <person name="Fraissinet-Tachet L."/>
            <person name="Lucic E."/>
            <person name="Frey-Klett P."/>
            <person name="Fourrey C."/>
            <person name="Feussner I."/>
            <person name="Gay G."/>
            <person name="Grimwood J."/>
            <person name="Hoegger P.J."/>
            <person name="Jain P."/>
            <person name="Kilaru S."/>
            <person name="Labbe J."/>
            <person name="Lin Y.C."/>
            <person name="Legue V."/>
            <person name="Le Tacon F."/>
            <person name="Marmeisse R."/>
            <person name="Melayah D."/>
            <person name="Montanini B."/>
            <person name="Muratet M."/>
            <person name="Nehls U."/>
            <person name="Niculita-Hirzel H."/>
            <person name="Oudot-Le Secq M.P."/>
            <person name="Peter M."/>
            <person name="Quesneville H."/>
            <person name="Rajashekar B."/>
            <person name="Reich M."/>
            <person name="Rouhier N."/>
            <person name="Schmutz J."/>
            <person name="Yin T."/>
            <person name="Chalot M."/>
            <person name="Henrissat B."/>
            <person name="Kuees U."/>
            <person name="Lucas S."/>
            <person name="Van de Peer Y."/>
            <person name="Podila G.K."/>
            <person name="Polle A."/>
            <person name="Pukkila P.J."/>
            <person name="Richardson P.M."/>
            <person name="Rouze P."/>
            <person name="Sanders I.R."/>
            <person name="Stajich J.E."/>
            <person name="Tunlid A."/>
            <person name="Tuskan G."/>
            <person name="Grigoriev I.V."/>
        </authorList>
    </citation>
    <scope>NUCLEOTIDE SEQUENCE [LARGE SCALE GENOMIC DNA]</scope>
    <source>
        <strain evidence="3">S238N-H82 / ATCC MYA-4686</strain>
    </source>
</reference>
<dbReference type="AlphaFoldDB" id="B0DJX5"/>
<sequence length="458" mass="51178">MYAKWHVVQLFQMWIFLLYYEDLSWLLAGPFINIWIDSSILNKCFARADILNFECPVGVNQMPHGSQHFEFSIPCHVFNFNDKHPNGDIPRGTFNFNVKHPNGDIPHGAFNLNLKHPDSNILRGAFNFNDKHPDGDIPHGTFNLNLKHPDSDIICSAFNFNDKHPDGDIPRGAFNFNVKHPNGNIPPRSGVMGQLRRQPASQEDAINITHTSLIHCRHLSASDTSRRRRRQLGFTMRTERAVKMQVPTALEGCNSVNLDNNLASMTTLVPSEQTLDYNSVITDKSSLPNHSSYAWYTSLPSSHSVARRCFLDGKISCENWTLHYDPPEKNPPCLCPEPQPPPLKPLNCQQDPIRPFPMSSLAPSAGEESSRNKTRHTNNLASQELVTPLTMRKKGKGMAMTEEMDPDAATPVNSNPLPTKGPVLSGPHPAHRINPTEASLLPAASSSVNLTDCWLPLL</sequence>
<gene>
    <name evidence="2" type="ORF">LACBIDRAFT_330017</name>
</gene>
<dbReference type="GeneID" id="6079843"/>
<evidence type="ECO:0000256" key="1">
    <source>
        <dbReference type="SAM" id="MobiDB-lite"/>
    </source>
</evidence>
<feature type="region of interest" description="Disordered" evidence="1">
    <location>
        <begin position="344"/>
        <end position="382"/>
    </location>
</feature>
<keyword evidence="3" id="KW-1185">Reference proteome</keyword>
<dbReference type="InParanoid" id="B0DJX5"/>
<protein>
    <submittedName>
        <fullName evidence="2">Predicted protein</fullName>
    </submittedName>
</protein>
<dbReference type="EMBL" id="DS547114">
    <property type="protein sequence ID" value="EDR05199.1"/>
    <property type="molecule type" value="Genomic_DNA"/>
</dbReference>
<dbReference type="RefSeq" id="XP_001884164.1">
    <property type="nucleotide sequence ID" value="XM_001884129.1"/>
</dbReference>
<accession>B0DJX5</accession>
<evidence type="ECO:0000313" key="3">
    <source>
        <dbReference type="Proteomes" id="UP000001194"/>
    </source>
</evidence>